<accession>A0A090D9R9</accession>
<dbReference type="InterPro" id="IPR009200">
    <property type="entry name" value="DUF1269_membrane"/>
</dbReference>
<dbReference type="Pfam" id="PF06897">
    <property type="entry name" value="DUF1269"/>
    <property type="match status" value="1"/>
</dbReference>
<keyword evidence="3" id="KW-1185">Reference proteome</keyword>
<evidence type="ECO:0000256" key="1">
    <source>
        <dbReference type="SAM" id="Coils"/>
    </source>
</evidence>
<keyword evidence="1" id="KW-0175">Coiled coil</keyword>
<dbReference type="AlphaFoldDB" id="A0A090D9R9"/>
<protein>
    <submittedName>
        <fullName evidence="2">Putative Membrane protein-like</fullName>
    </submittedName>
</protein>
<dbReference type="Proteomes" id="UP000045285">
    <property type="component" value="Unassembled WGS sequence"/>
</dbReference>
<feature type="coiled-coil region" evidence="1">
    <location>
        <begin position="153"/>
        <end position="238"/>
    </location>
</feature>
<sequence>MSKFVVIVFPTETKAYEATRALQELHAEGSLTLYGMAVIAKDAEGHFGVKETADEGPLGTAVGALVGGLIGLVGGPAGVLVGMTGGTLVGSMTDLFNYGVGEDFIWKVSKTMLEAGKTAVVAEVTENWTTPLDARMEALGGTVMRTWRADFEDEQIAKELAARRAELQELQAEYAKANADAKARLKAKLDQAKSDINQAEKRLQTRLETMETELHAKIAELEKQRAAAQAEAKQKINQRIAALRADLETRSGKLKQAWALTKEALAA</sequence>
<organism evidence="2 3">
    <name type="scientific">Mesorhizobium plurifarium</name>
    <dbReference type="NCBI Taxonomy" id="69974"/>
    <lineage>
        <taxon>Bacteria</taxon>
        <taxon>Pseudomonadati</taxon>
        <taxon>Pseudomonadota</taxon>
        <taxon>Alphaproteobacteria</taxon>
        <taxon>Hyphomicrobiales</taxon>
        <taxon>Phyllobacteriaceae</taxon>
        <taxon>Mesorhizobium</taxon>
    </lineage>
</organism>
<gene>
    <name evidence="2" type="ORF">MPL3356_110111</name>
</gene>
<reference evidence="3" key="1">
    <citation type="submission" date="2014-08" db="EMBL/GenBank/DDBJ databases">
        <authorList>
            <person name="Moulin L."/>
        </authorList>
    </citation>
    <scope>NUCLEOTIDE SEQUENCE [LARGE SCALE GENOMIC DNA]</scope>
</reference>
<evidence type="ECO:0000313" key="3">
    <source>
        <dbReference type="Proteomes" id="UP000045285"/>
    </source>
</evidence>
<evidence type="ECO:0000313" key="2">
    <source>
        <dbReference type="EMBL" id="CDX11700.1"/>
    </source>
</evidence>
<name>A0A090D9R9_MESPL</name>
<dbReference type="EMBL" id="CCMZ01000003">
    <property type="protein sequence ID" value="CDX11700.1"/>
    <property type="molecule type" value="Genomic_DNA"/>
</dbReference>
<proteinExistence type="predicted"/>